<evidence type="ECO:0000256" key="1">
    <source>
        <dbReference type="SAM" id="Coils"/>
    </source>
</evidence>
<organism evidence="4 5">
    <name type="scientific">Physocladia obscura</name>
    <dbReference type="NCBI Taxonomy" id="109957"/>
    <lineage>
        <taxon>Eukaryota</taxon>
        <taxon>Fungi</taxon>
        <taxon>Fungi incertae sedis</taxon>
        <taxon>Chytridiomycota</taxon>
        <taxon>Chytridiomycota incertae sedis</taxon>
        <taxon>Chytridiomycetes</taxon>
        <taxon>Chytridiales</taxon>
        <taxon>Chytriomycetaceae</taxon>
        <taxon>Physocladia</taxon>
    </lineage>
</organism>
<dbReference type="AlphaFoldDB" id="A0AAD5SZK1"/>
<keyword evidence="1" id="KW-0175">Coiled coil</keyword>
<name>A0AAD5SZK1_9FUNG</name>
<dbReference type="InterPro" id="IPR000182">
    <property type="entry name" value="GNAT_dom"/>
</dbReference>
<evidence type="ECO:0000256" key="2">
    <source>
        <dbReference type="SAM" id="MobiDB-lite"/>
    </source>
</evidence>
<reference evidence="4" key="1">
    <citation type="submission" date="2020-05" db="EMBL/GenBank/DDBJ databases">
        <title>Phylogenomic resolution of chytrid fungi.</title>
        <authorList>
            <person name="Stajich J.E."/>
            <person name="Amses K."/>
            <person name="Simmons R."/>
            <person name="Seto K."/>
            <person name="Myers J."/>
            <person name="Bonds A."/>
            <person name="Quandt C.A."/>
            <person name="Barry K."/>
            <person name="Liu P."/>
            <person name="Grigoriev I."/>
            <person name="Longcore J.E."/>
            <person name="James T.Y."/>
        </authorList>
    </citation>
    <scope>NUCLEOTIDE SEQUENCE</scope>
    <source>
        <strain evidence="4">JEL0513</strain>
    </source>
</reference>
<sequence length="510" mass="57594">MIHKSSSMFGTDARFFTHDWCIALTESIAELPLIIVPVTMDNMDKYISSTYNPQTTEGWTRRRNKFSAELTTAQTQHEILRVLLYDANDINRTKILGFGAMARVPEWTTEQGGSCANLGIQLEPEMRGRGVGLAFLRMLLRLSCELAVDRVEIVTMEDNLAMRALARKAGLAETLETRISAKGDLDGNVLFLDIDRAAFSRDVEMNYEKTVDVSPMSSNHSRAPHLPHLQTQLLPSVIRQHHPFSAAPDQETAQDSNADIELLSYRESVTEDNKDKVKDCDNQNCVQQMTDLEIENESLIAMNVSLQNTVRNQARNVVQMRREINSLKRKSCDSEMLDNSESPNTEEPDLDIISPQLHNSYRLSVLSANSINVSVDETFVESVEAHHKSEQQYNVLCSTISQLIEEGQRALNETPIAETDSNSTTPQVSHNSMQFARTVSSIFEPHKNLPDSGRNSERKEQHVEHEPRNHNASSAYFIPHKSDQEHRQLLLTRAHSYSTKPTANNFSIFP</sequence>
<dbReference type="Proteomes" id="UP001211907">
    <property type="component" value="Unassembled WGS sequence"/>
</dbReference>
<gene>
    <name evidence="4" type="ORF">HK100_000271</name>
</gene>
<keyword evidence="5" id="KW-1185">Reference proteome</keyword>
<accession>A0AAD5SZK1</accession>
<feature type="region of interest" description="Disordered" evidence="2">
    <location>
        <begin position="332"/>
        <end position="351"/>
    </location>
</feature>
<dbReference type="InterPro" id="IPR016181">
    <property type="entry name" value="Acyl_CoA_acyltransferase"/>
</dbReference>
<protein>
    <recommendedName>
        <fullName evidence="3">N-acetyltransferase domain-containing protein</fullName>
    </recommendedName>
</protein>
<dbReference type="GO" id="GO:0016747">
    <property type="term" value="F:acyltransferase activity, transferring groups other than amino-acyl groups"/>
    <property type="evidence" value="ECO:0007669"/>
    <property type="project" value="InterPro"/>
</dbReference>
<proteinExistence type="predicted"/>
<dbReference type="Gene3D" id="3.40.630.30">
    <property type="match status" value="1"/>
</dbReference>
<comment type="caution">
    <text evidence="4">The sequence shown here is derived from an EMBL/GenBank/DDBJ whole genome shotgun (WGS) entry which is preliminary data.</text>
</comment>
<feature type="compositionally biased region" description="Basic and acidic residues" evidence="2">
    <location>
        <begin position="444"/>
        <end position="469"/>
    </location>
</feature>
<dbReference type="SUPFAM" id="SSF55729">
    <property type="entry name" value="Acyl-CoA N-acyltransferases (Nat)"/>
    <property type="match status" value="1"/>
</dbReference>
<evidence type="ECO:0000313" key="5">
    <source>
        <dbReference type="Proteomes" id="UP001211907"/>
    </source>
</evidence>
<evidence type="ECO:0000313" key="4">
    <source>
        <dbReference type="EMBL" id="KAJ3119529.1"/>
    </source>
</evidence>
<feature type="region of interest" description="Disordered" evidence="2">
    <location>
        <begin position="444"/>
        <end position="475"/>
    </location>
</feature>
<evidence type="ECO:0000259" key="3">
    <source>
        <dbReference type="Pfam" id="PF13302"/>
    </source>
</evidence>
<feature type="domain" description="N-acetyltransferase" evidence="3">
    <location>
        <begin position="44"/>
        <end position="171"/>
    </location>
</feature>
<dbReference type="Pfam" id="PF13302">
    <property type="entry name" value="Acetyltransf_3"/>
    <property type="match status" value="1"/>
</dbReference>
<dbReference type="EMBL" id="JADGJH010001051">
    <property type="protein sequence ID" value="KAJ3119529.1"/>
    <property type="molecule type" value="Genomic_DNA"/>
</dbReference>
<feature type="coiled-coil region" evidence="1">
    <location>
        <begin position="289"/>
        <end position="330"/>
    </location>
</feature>